<gene>
    <name evidence="1" type="ORF">PECUL_23A039558</name>
</gene>
<organism evidence="1 2">
    <name type="scientific">Pelobates cultripes</name>
    <name type="common">Western spadefoot toad</name>
    <dbReference type="NCBI Taxonomy" id="61616"/>
    <lineage>
        <taxon>Eukaryota</taxon>
        <taxon>Metazoa</taxon>
        <taxon>Chordata</taxon>
        <taxon>Craniata</taxon>
        <taxon>Vertebrata</taxon>
        <taxon>Euteleostomi</taxon>
        <taxon>Amphibia</taxon>
        <taxon>Batrachia</taxon>
        <taxon>Anura</taxon>
        <taxon>Pelobatoidea</taxon>
        <taxon>Pelobatidae</taxon>
        <taxon>Pelobates</taxon>
    </lineage>
</organism>
<sequence length="123" mass="13807">MSPTVGSNQPKSLLLEDSLFLNFDRICVTFWAMLHERDLTSMPVTQLVAPKVGPAGQCCVSGPLPPAFQRELRRRKCMYSSHTCYNLSRCRASERAQSQNALYPHQRLTANIDAAVGEHATWQ</sequence>
<proteinExistence type="predicted"/>
<name>A0AAD1WBL8_PELCU</name>
<dbReference type="Proteomes" id="UP001295444">
    <property type="component" value="Chromosome 05"/>
</dbReference>
<evidence type="ECO:0000313" key="1">
    <source>
        <dbReference type="EMBL" id="CAH2296447.1"/>
    </source>
</evidence>
<dbReference type="AlphaFoldDB" id="A0AAD1WBL8"/>
<reference evidence="1" key="1">
    <citation type="submission" date="2022-03" db="EMBL/GenBank/DDBJ databases">
        <authorList>
            <person name="Alioto T."/>
            <person name="Alioto T."/>
            <person name="Gomez Garrido J."/>
        </authorList>
    </citation>
    <scope>NUCLEOTIDE SEQUENCE</scope>
</reference>
<dbReference type="EMBL" id="OW240916">
    <property type="protein sequence ID" value="CAH2296447.1"/>
    <property type="molecule type" value="Genomic_DNA"/>
</dbReference>
<evidence type="ECO:0000313" key="2">
    <source>
        <dbReference type="Proteomes" id="UP001295444"/>
    </source>
</evidence>
<keyword evidence="2" id="KW-1185">Reference proteome</keyword>
<accession>A0AAD1WBL8</accession>
<protein>
    <submittedName>
        <fullName evidence="1">Uncharacterized protein</fullName>
    </submittedName>
</protein>